<dbReference type="Pfam" id="PF00196">
    <property type="entry name" value="GerE"/>
    <property type="match status" value="1"/>
</dbReference>
<dbReference type="PROSITE" id="PS00622">
    <property type="entry name" value="HTH_LUXR_1"/>
    <property type="match status" value="1"/>
</dbReference>
<keyword evidence="1" id="KW-0805">Transcription regulation</keyword>
<dbReference type="InterPro" id="IPR016032">
    <property type="entry name" value="Sig_transdc_resp-reg_C-effctor"/>
</dbReference>
<keyword evidence="3" id="KW-0804">Transcription</keyword>
<reference evidence="5 6" key="1">
    <citation type="submission" date="2019-02" db="EMBL/GenBank/DDBJ databases">
        <authorList>
            <person name="Fomenkov A."/>
            <person name="Dubinina G."/>
            <person name="Grabovich M."/>
            <person name="Vincze T."/>
            <person name="Roberts R.J."/>
        </authorList>
    </citation>
    <scope>NUCLEOTIDE SEQUENCE [LARGE SCALE GENOMIC DNA]</scope>
    <source>
        <strain evidence="5 6">P</strain>
    </source>
</reference>
<dbReference type="KEGG" id="sper:EW093_16360"/>
<dbReference type="Proteomes" id="UP000323824">
    <property type="component" value="Chromosome"/>
</dbReference>
<evidence type="ECO:0000313" key="6">
    <source>
        <dbReference type="Proteomes" id="UP000323824"/>
    </source>
</evidence>
<dbReference type="InterPro" id="IPR036388">
    <property type="entry name" value="WH-like_DNA-bd_sf"/>
</dbReference>
<dbReference type="InterPro" id="IPR000792">
    <property type="entry name" value="Tscrpt_reg_LuxR_C"/>
</dbReference>
<feature type="domain" description="HTH luxR-type" evidence="4">
    <location>
        <begin position="23"/>
        <end position="81"/>
    </location>
</feature>
<accession>A0A5C1QJ43</accession>
<dbReference type="PROSITE" id="PS50043">
    <property type="entry name" value="HTH_LUXR_2"/>
    <property type="match status" value="1"/>
</dbReference>
<dbReference type="PANTHER" id="PTHR44688">
    <property type="entry name" value="DNA-BINDING TRANSCRIPTIONAL ACTIVATOR DEVR_DOSR"/>
    <property type="match status" value="1"/>
</dbReference>
<keyword evidence="2" id="KW-0238">DNA-binding</keyword>
<dbReference type="GO" id="GO:0006355">
    <property type="term" value="P:regulation of DNA-templated transcription"/>
    <property type="evidence" value="ECO:0007669"/>
    <property type="project" value="InterPro"/>
</dbReference>
<organism evidence="5 6">
    <name type="scientific">Thiospirochaeta perfilievii</name>
    <dbReference type="NCBI Taxonomy" id="252967"/>
    <lineage>
        <taxon>Bacteria</taxon>
        <taxon>Pseudomonadati</taxon>
        <taxon>Spirochaetota</taxon>
        <taxon>Spirochaetia</taxon>
        <taxon>Spirochaetales</taxon>
        <taxon>Spirochaetaceae</taxon>
        <taxon>Thiospirochaeta</taxon>
    </lineage>
</organism>
<dbReference type="Gene3D" id="1.10.10.10">
    <property type="entry name" value="Winged helix-like DNA-binding domain superfamily/Winged helix DNA-binding domain"/>
    <property type="match status" value="1"/>
</dbReference>
<dbReference type="RefSeq" id="WP_149569425.1">
    <property type="nucleotide sequence ID" value="NZ_CP035807.1"/>
</dbReference>
<evidence type="ECO:0000256" key="3">
    <source>
        <dbReference type="ARBA" id="ARBA00023163"/>
    </source>
</evidence>
<dbReference type="OrthoDB" id="371301at2"/>
<evidence type="ECO:0000259" key="4">
    <source>
        <dbReference type="PROSITE" id="PS50043"/>
    </source>
</evidence>
<dbReference type="PANTHER" id="PTHR44688:SF16">
    <property type="entry name" value="DNA-BINDING TRANSCRIPTIONAL ACTIVATOR DEVR_DOSR"/>
    <property type="match status" value="1"/>
</dbReference>
<evidence type="ECO:0000256" key="2">
    <source>
        <dbReference type="ARBA" id="ARBA00023125"/>
    </source>
</evidence>
<reference evidence="5 6" key="2">
    <citation type="submission" date="2019-09" db="EMBL/GenBank/DDBJ databases">
        <title>Complete Genome Sequence and Methylome Analysis of free living Spirochaetas.</title>
        <authorList>
            <person name="Leshcheva N."/>
            <person name="Mikheeva N."/>
        </authorList>
    </citation>
    <scope>NUCLEOTIDE SEQUENCE [LARGE SCALE GENOMIC DNA]</scope>
    <source>
        <strain evidence="5 6">P</strain>
    </source>
</reference>
<dbReference type="PRINTS" id="PR00038">
    <property type="entry name" value="HTHLUXR"/>
</dbReference>
<name>A0A5C1QJ43_9SPIO</name>
<proteinExistence type="predicted"/>
<dbReference type="AlphaFoldDB" id="A0A5C1QJ43"/>
<evidence type="ECO:0000313" key="5">
    <source>
        <dbReference type="EMBL" id="QEN06192.1"/>
    </source>
</evidence>
<dbReference type="SMART" id="SM00421">
    <property type="entry name" value="HTH_LUXR"/>
    <property type="match status" value="1"/>
</dbReference>
<protein>
    <submittedName>
        <fullName evidence="5">Response regulator transcription factor</fullName>
    </submittedName>
</protein>
<evidence type="ECO:0000256" key="1">
    <source>
        <dbReference type="ARBA" id="ARBA00023015"/>
    </source>
</evidence>
<dbReference type="CDD" id="cd06170">
    <property type="entry name" value="LuxR_C_like"/>
    <property type="match status" value="1"/>
</dbReference>
<dbReference type="EMBL" id="CP035807">
    <property type="protein sequence ID" value="QEN06192.1"/>
    <property type="molecule type" value="Genomic_DNA"/>
</dbReference>
<dbReference type="SUPFAM" id="SSF46894">
    <property type="entry name" value="C-terminal effector domain of the bipartite response regulators"/>
    <property type="match status" value="1"/>
</dbReference>
<keyword evidence="6" id="KW-1185">Reference proteome</keyword>
<sequence length="89" mass="10523">MNDLLRSEFSEFKMGLNLIKYNLTKREIEIVFLITRGLNNKKIGSQLFISETTVKKHVYNIFNKLNIHSRFELISKVILNNRSYIEKAC</sequence>
<gene>
    <name evidence="5" type="ORF">EW093_16360</name>
</gene>
<dbReference type="GO" id="GO:0003677">
    <property type="term" value="F:DNA binding"/>
    <property type="evidence" value="ECO:0007669"/>
    <property type="project" value="UniProtKB-KW"/>
</dbReference>